<accession>A0A2Z3HCP6</accession>
<organism evidence="2 3">
    <name type="scientific">Gemmata obscuriglobus</name>
    <dbReference type="NCBI Taxonomy" id="114"/>
    <lineage>
        <taxon>Bacteria</taxon>
        <taxon>Pseudomonadati</taxon>
        <taxon>Planctomycetota</taxon>
        <taxon>Planctomycetia</taxon>
        <taxon>Gemmatales</taxon>
        <taxon>Gemmataceae</taxon>
        <taxon>Gemmata</taxon>
    </lineage>
</organism>
<reference evidence="2 3" key="1">
    <citation type="submission" date="2018-01" db="EMBL/GenBank/DDBJ databases">
        <title>G. obscuriglobus.</title>
        <authorList>
            <person name="Franke J."/>
            <person name="Blomberg W."/>
            <person name="Selmecki A."/>
        </authorList>
    </citation>
    <scope>NUCLEOTIDE SEQUENCE [LARGE SCALE GENOMIC DNA]</scope>
    <source>
        <strain evidence="2 3">DSM 5831</strain>
    </source>
</reference>
<feature type="region of interest" description="Disordered" evidence="1">
    <location>
        <begin position="78"/>
        <end position="107"/>
    </location>
</feature>
<dbReference type="EMBL" id="CP025958">
    <property type="protein sequence ID" value="AWM41496.1"/>
    <property type="molecule type" value="Genomic_DNA"/>
</dbReference>
<evidence type="ECO:0000313" key="2">
    <source>
        <dbReference type="EMBL" id="AWM41496.1"/>
    </source>
</evidence>
<dbReference type="AlphaFoldDB" id="A0A2Z3HCP6"/>
<sequence>MAALIEAVAGRAAPLLDPHAPGTTRFLTLDGNHLAATQNRLADLSGLPAALPGQALVLRDQATGVFLQVLLHEDGHANERSLPPSSGAGVGPVMWSSPIAGFAPRRS</sequence>
<dbReference type="Proteomes" id="UP000245802">
    <property type="component" value="Chromosome"/>
</dbReference>
<protein>
    <submittedName>
        <fullName evidence="2">Uncharacterized protein</fullName>
    </submittedName>
</protein>
<evidence type="ECO:0000313" key="3">
    <source>
        <dbReference type="Proteomes" id="UP000245802"/>
    </source>
</evidence>
<proteinExistence type="predicted"/>
<name>A0A2Z3HCP6_9BACT</name>
<evidence type="ECO:0000256" key="1">
    <source>
        <dbReference type="SAM" id="MobiDB-lite"/>
    </source>
</evidence>
<keyword evidence="3" id="KW-1185">Reference proteome</keyword>
<dbReference type="RefSeq" id="WP_010041149.1">
    <property type="nucleotide sequence ID" value="NZ_CP025958.1"/>
</dbReference>
<gene>
    <name evidence="2" type="ORF">C1280_33845</name>
</gene>
<dbReference type="KEGG" id="gog:C1280_33845"/>